<dbReference type="Proteomes" id="UP000198717">
    <property type="component" value="Unassembled WGS sequence"/>
</dbReference>
<organism evidence="2 5">
    <name type="scientific">Myxococcus virescens</name>
    <dbReference type="NCBI Taxonomy" id="83456"/>
    <lineage>
        <taxon>Bacteria</taxon>
        <taxon>Pseudomonadati</taxon>
        <taxon>Myxococcota</taxon>
        <taxon>Myxococcia</taxon>
        <taxon>Myxococcales</taxon>
        <taxon>Cystobacterineae</taxon>
        <taxon>Myxococcaceae</taxon>
        <taxon>Myxococcus</taxon>
    </lineage>
</organism>
<dbReference type="RefSeq" id="WP_090494703.1">
    <property type="nucleotide sequence ID" value="NZ_BJVY01000024.1"/>
</dbReference>
<accession>A0A511HFL6</accession>
<dbReference type="PROSITE" id="PS52016">
    <property type="entry name" value="TONB_DEPENDENT_REC_3"/>
    <property type="match status" value="1"/>
</dbReference>
<gene>
    <name evidence="2" type="ORF">MVI01_41240</name>
    <name evidence="3" type="ORF">SAMN04488504_11994</name>
</gene>
<evidence type="ECO:0000313" key="2">
    <source>
        <dbReference type="EMBL" id="GEL72340.1"/>
    </source>
</evidence>
<reference evidence="2 5" key="2">
    <citation type="submission" date="2019-07" db="EMBL/GenBank/DDBJ databases">
        <title>Whole genome shotgun sequence of Myxococcus virescens NBRC 100334.</title>
        <authorList>
            <person name="Hosoyama A."/>
            <person name="Uohara A."/>
            <person name="Ohji S."/>
            <person name="Ichikawa N."/>
        </authorList>
    </citation>
    <scope>NUCLEOTIDE SEQUENCE [LARGE SCALE GENOMIC DNA]</scope>
    <source>
        <strain evidence="2 5">NBRC 100334</strain>
    </source>
</reference>
<dbReference type="PROSITE" id="PS01156">
    <property type="entry name" value="TONB_DEPENDENT_REC_2"/>
    <property type="match status" value="1"/>
</dbReference>
<sequence length="64" mass="7406">MHTLDVQVGVNYRVSARQRVHFHLDIFNVLDVQPQSTLAWGRDVAVQPAYALPRQVRLAGRYEF</sequence>
<keyword evidence="1" id="KW-0998">Cell outer membrane</keyword>
<keyword evidence="1" id="KW-0472">Membrane</keyword>
<keyword evidence="1" id="KW-0813">Transport</keyword>
<keyword evidence="1" id="KW-1134">Transmembrane beta strand</keyword>
<proteinExistence type="inferred from homology"/>
<dbReference type="EMBL" id="BJVY01000024">
    <property type="protein sequence ID" value="GEL72340.1"/>
    <property type="molecule type" value="Genomic_DNA"/>
</dbReference>
<evidence type="ECO:0000313" key="5">
    <source>
        <dbReference type="Proteomes" id="UP000321224"/>
    </source>
</evidence>
<dbReference type="GO" id="GO:0009279">
    <property type="term" value="C:cell outer membrane"/>
    <property type="evidence" value="ECO:0007669"/>
    <property type="project" value="UniProtKB-SubCell"/>
</dbReference>
<evidence type="ECO:0000313" key="3">
    <source>
        <dbReference type="EMBL" id="SDF08226.1"/>
    </source>
</evidence>
<keyword evidence="4" id="KW-1185">Reference proteome</keyword>
<comment type="similarity">
    <text evidence="1">Belongs to the TonB-dependent receptor family.</text>
</comment>
<dbReference type="Proteomes" id="UP000321224">
    <property type="component" value="Unassembled WGS sequence"/>
</dbReference>
<dbReference type="InterPro" id="IPR039426">
    <property type="entry name" value="TonB-dep_rcpt-like"/>
</dbReference>
<keyword evidence="1" id="KW-0812">Transmembrane</keyword>
<name>A0A511HFL6_9BACT</name>
<dbReference type="EMBL" id="FNAJ01000019">
    <property type="protein sequence ID" value="SDF08226.1"/>
    <property type="molecule type" value="Genomic_DNA"/>
</dbReference>
<reference evidence="3 4" key="1">
    <citation type="submission" date="2016-10" db="EMBL/GenBank/DDBJ databases">
        <authorList>
            <person name="Varghese N."/>
            <person name="Submissions S."/>
        </authorList>
    </citation>
    <scope>NUCLEOTIDE SEQUENCE [LARGE SCALE GENOMIC DNA]</scope>
    <source>
        <strain evidence="3 4">DSM 2260</strain>
    </source>
</reference>
<protein>
    <recommendedName>
        <fullName evidence="6">TonB-dependent receptor-like beta-barrel domain-containing protein</fullName>
    </recommendedName>
</protein>
<comment type="caution">
    <text evidence="2">The sequence shown here is derived from an EMBL/GenBank/DDBJ whole genome shotgun (WGS) entry which is preliminary data.</text>
</comment>
<evidence type="ECO:0008006" key="6">
    <source>
        <dbReference type="Google" id="ProtNLM"/>
    </source>
</evidence>
<dbReference type="InterPro" id="IPR010917">
    <property type="entry name" value="TonB_rcpt_CS"/>
</dbReference>
<comment type="subcellular location">
    <subcellularLocation>
        <location evidence="1">Cell outer membrane</location>
        <topology evidence="1">Multi-pass membrane protein</topology>
    </subcellularLocation>
</comment>
<evidence type="ECO:0000256" key="1">
    <source>
        <dbReference type="PROSITE-ProRule" id="PRU01360"/>
    </source>
</evidence>
<dbReference type="AlphaFoldDB" id="A0A511HFL6"/>
<evidence type="ECO:0000313" key="4">
    <source>
        <dbReference type="Proteomes" id="UP000198717"/>
    </source>
</evidence>